<accession>A0ABS6EBH0</accession>
<organism evidence="2 3">
    <name type="scientific">Tissierella simiarum</name>
    <dbReference type="NCBI Taxonomy" id="2841534"/>
    <lineage>
        <taxon>Bacteria</taxon>
        <taxon>Bacillati</taxon>
        <taxon>Bacillota</taxon>
        <taxon>Tissierellia</taxon>
        <taxon>Tissierellales</taxon>
        <taxon>Tissierellaceae</taxon>
        <taxon>Tissierella</taxon>
    </lineage>
</organism>
<keyword evidence="3" id="KW-1185">Reference proteome</keyword>
<feature type="transmembrane region" description="Helical" evidence="1">
    <location>
        <begin position="46"/>
        <end position="68"/>
    </location>
</feature>
<name>A0ABS6EBH0_9FIRM</name>
<dbReference type="EMBL" id="JAHLPM010000030">
    <property type="protein sequence ID" value="MBU5440270.1"/>
    <property type="molecule type" value="Genomic_DNA"/>
</dbReference>
<dbReference type="Proteomes" id="UP000749471">
    <property type="component" value="Unassembled WGS sequence"/>
</dbReference>
<evidence type="ECO:0000256" key="1">
    <source>
        <dbReference type="SAM" id="Phobius"/>
    </source>
</evidence>
<feature type="transmembrane region" description="Helical" evidence="1">
    <location>
        <begin position="20"/>
        <end position="40"/>
    </location>
</feature>
<protein>
    <submittedName>
        <fullName evidence="2">Uncharacterized protein</fullName>
    </submittedName>
</protein>
<sequence>MSSKENVKYNSFADIPKHYFLTVFGMVFPYILPYISIARLSTDQRYVLGISICVISTIVFMLCNYNYLNNLMLDSYKTKFSLKSIQTELTTLKDATESISEDNKALRAENLELQKIIQNYHLKYLEK</sequence>
<dbReference type="RefSeq" id="WP_216522354.1">
    <property type="nucleotide sequence ID" value="NZ_JAHLPM010000030.1"/>
</dbReference>
<keyword evidence="1" id="KW-0472">Membrane</keyword>
<evidence type="ECO:0000313" key="2">
    <source>
        <dbReference type="EMBL" id="MBU5440270.1"/>
    </source>
</evidence>
<reference evidence="2 3" key="1">
    <citation type="submission" date="2021-06" db="EMBL/GenBank/DDBJ databases">
        <authorList>
            <person name="Sun Q."/>
            <person name="Li D."/>
        </authorList>
    </citation>
    <scope>NUCLEOTIDE SEQUENCE [LARGE SCALE GENOMIC DNA]</scope>
    <source>
        <strain evidence="2 3">MSJ-40</strain>
    </source>
</reference>
<proteinExistence type="predicted"/>
<gene>
    <name evidence="2" type="ORF">KQI42_19945</name>
</gene>
<evidence type="ECO:0000313" key="3">
    <source>
        <dbReference type="Proteomes" id="UP000749471"/>
    </source>
</evidence>
<comment type="caution">
    <text evidence="2">The sequence shown here is derived from an EMBL/GenBank/DDBJ whole genome shotgun (WGS) entry which is preliminary data.</text>
</comment>
<keyword evidence="1" id="KW-0812">Transmembrane</keyword>
<keyword evidence="1" id="KW-1133">Transmembrane helix</keyword>